<feature type="compositionally biased region" description="Low complexity" evidence="1">
    <location>
        <begin position="1592"/>
        <end position="1601"/>
    </location>
</feature>
<feature type="compositionally biased region" description="Low complexity" evidence="1">
    <location>
        <begin position="1478"/>
        <end position="1515"/>
    </location>
</feature>
<feature type="region of interest" description="Disordered" evidence="1">
    <location>
        <begin position="1669"/>
        <end position="1726"/>
    </location>
</feature>
<accession>A0A316USV0</accession>
<feature type="compositionally biased region" description="Gly residues" evidence="1">
    <location>
        <begin position="627"/>
        <end position="638"/>
    </location>
</feature>
<feature type="compositionally biased region" description="Basic and acidic residues" evidence="1">
    <location>
        <begin position="530"/>
        <end position="547"/>
    </location>
</feature>
<feature type="region of interest" description="Disordered" evidence="1">
    <location>
        <begin position="168"/>
        <end position="219"/>
    </location>
</feature>
<feature type="compositionally biased region" description="Acidic residues" evidence="1">
    <location>
        <begin position="272"/>
        <end position="283"/>
    </location>
</feature>
<feature type="compositionally biased region" description="Low complexity" evidence="1">
    <location>
        <begin position="650"/>
        <end position="666"/>
    </location>
</feature>
<evidence type="ECO:0000313" key="3">
    <source>
        <dbReference type="Proteomes" id="UP000245884"/>
    </source>
</evidence>
<feature type="region of interest" description="Disordered" evidence="1">
    <location>
        <begin position="883"/>
        <end position="937"/>
    </location>
</feature>
<feature type="region of interest" description="Disordered" evidence="1">
    <location>
        <begin position="1368"/>
        <end position="1389"/>
    </location>
</feature>
<keyword evidence="3" id="KW-1185">Reference proteome</keyword>
<feature type="compositionally biased region" description="Polar residues" evidence="1">
    <location>
        <begin position="1"/>
        <end position="10"/>
    </location>
</feature>
<feature type="region of interest" description="Disordered" evidence="1">
    <location>
        <begin position="1"/>
        <end position="122"/>
    </location>
</feature>
<feature type="region of interest" description="Disordered" evidence="1">
    <location>
        <begin position="245"/>
        <end position="760"/>
    </location>
</feature>
<feature type="compositionally biased region" description="Low complexity" evidence="1">
    <location>
        <begin position="581"/>
        <end position="599"/>
    </location>
</feature>
<feature type="region of interest" description="Disordered" evidence="1">
    <location>
        <begin position="1254"/>
        <end position="1291"/>
    </location>
</feature>
<name>A0A316USV0_9BASI</name>
<dbReference type="GeneID" id="37028005"/>
<feature type="compositionally biased region" description="Polar residues" evidence="1">
    <location>
        <begin position="698"/>
        <end position="715"/>
    </location>
</feature>
<organism evidence="2 3">
    <name type="scientific">Jaminaea rosea</name>
    <dbReference type="NCBI Taxonomy" id="1569628"/>
    <lineage>
        <taxon>Eukaryota</taxon>
        <taxon>Fungi</taxon>
        <taxon>Dikarya</taxon>
        <taxon>Basidiomycota</taxon>
        <taxon>Ustilaginomycotina</taxon>
        <taxon>Exobasidiomycetes</taxon>
        <taxon>Microstromatales</taxon>
        <taxon>Microstromatales incertae sedis</taxon>
        <taxon>Jaminaea</taxon>
    </lineage>
</organism>
<feature type="compositionally biased region" description="Polar residues" evidence="1">
    <location>
        <begin position="1631"/>
        <end position="1641"/>
    </location>
</feature>
<dbReference type="EMBL" id="KZ819667">
    <property type="protein sequence ID" value="PWN27868.1"/>
    <property type="molecule type" value="Genomic_DNA"/>
</dbReference>
<feature type="region of interest" description="Disordered" evidence="1">
    <location>
        <begin position="960"/>
        <end position="1080"/>
    </location>
</feature>
<evidence type="ECO:0000313" key="2">
    <source>
        <dbReference type="EMBL" id="PWN27868.1"/>
    </source>
</evidence>
<feature type="compositionally biased region" description="Polar residues" evidence="1">
    <location>
        <begin position="1267"/>
        <end position="1290"/>
    </location>
</feature>
<feature type="region of interest" description="Disordered" evidence="1">
    <location>
        <begin position="1149"/>
        <end position="1184"/>
    </location>
</feature>
<dbReference type="STRING" id="1569628.A0A316USV0"/>
<feature type="compositionally biased region" description="Low complexity" evidence="1">
    <location>
        <begin position="962"/>
        <end position="976"/>
    </location>
</feature>
<evidence type="ECO:0008006" key="4">
    <source>
        <dbReference type="Google" id="ProtNLM"/>
    </source>
</evidence>
<feature type="compositionally biased region" description="Basic and acidic residues" evidence="1">
    <location>
        <begin position="103"/>
        <end position="112"/>
    </location>
</feature>
<feature type="compositionally biased region" description="Gly residues" evidence="1">
    <location>
        <begin position="1670"/>
        <end position="1680"/>
    </location>
</feature>
<protein>
    <recommendedName>
        <fullName evidence="4">Peroxin domain-containing protein</fullName>
    </recommendedName>
</protein>
<evidence type="ECO:0000256" key="1">
    <source>
        <dbReference type="SAM" id="MobiDB-lite"/>
    </source>
</evidence>
<feature type="compositionally biased region" description="Basic and acidic residues" evidence="1">
    <location>
        <begin position="1020"/>
        <end position="1040"/>
    </location>
</feature>
<feature type="compositionally biased region" description="Acidic residues" evidence="1">
    <location>
        <begin position="1690"/>
        <end position="1708"/>
    </location>
</feature>
<feature type="compositionally biased region" description="Basic residues" evidence="1">
    <location>
        <begin position="1149"/>
        <end position="1163"/>
    </location>
</feature>
<feature type="region of interest" description="Disordered" evidence="1">
    <location>
        <begin position="1421"/>
        <end position="1651"/>
    </location>
</feature>
<feature type="compositionally biased region" description="Basic and acidic residues" evidence="1">
    <location>
        <begin position="1421"/>
        <end position="1437"/>
    </location>
</feature>
<gene>
    <name evidence="2" type="ORF">BDZ90DRAFT_232247</name>
</gene>
<feature type="compositionally biased region" description="Basic residues" evidence="1">
    <location>
        <begin position="717"/>
        <end position="732"/>
    </location>
</feature>
<feature type="compositionally biased region" description="Low complexity" evidence="1">
    <location>
        <begin position="326"/>
        <end position="340"/>
    </location>
</feature>
<dbReference type="RefSeq" id="XP_025362480.1">
    <property type="nucleotide sequence ID" value="XM_025506182.1"/>
</dbReference>
<dbReference type="Proteomes" id="UP000245884">
    <property type="component" value="Unassembled WGS sequence"/>
</dbReference>
<feature type="compositionally biased region" description="Low complexity" evidence="1">
    <location>
        <begin position="198"/>
        <end position="214"/>
    </location>
</feature>
<feature type="compositionally biased region" description="Polar residues" evidence="1">
    <location>
        <begin position="612"/>
        <end position="622"/>
    </location>
</feature>
<sequence>MAASPLSSPEQGPVAEPLSRPATPFSLGTAQKAAPPSSSHQSTRRNSHAIPNGGSGMDHHPHSRPPSRSTTPFDSARVLNLPEAIGAGDTTTYQEAGGQSEDAGYRDGKESGESSSSNGGERIDYVALLPQKASIDEASAAIAKLDRIQTAKENKRWWLKATGMGAIVRSKDGQTKKKERRRRRRRRDDSASGDLEMGTLASGSGLASASASTSRLDLDELQTPQEVHLGITSVPGYSVLAVKKAASKTKGVAGRVRGTSRYFGARSTSPDLDQEEEEDDEPDETGRAHSLRGRKSPPPATSAKRRESLGHRLASVRHRPTQSLDGALLAGNGEAQQQQQREGEAKRRGSEAGAATQPLVAPATSPPPTGADTDPGLGAVAEDRHLEEQADETIIDKEQARHSKPIKPRLRIPTFHVQEPSNQSVLVDNDGRDSPTVRPVATRGALSFGSSSRDEENVEQDLLFTSPIEDTQIRRWPSSTSSSSSTADPSPGDRTAADLTHSRDSASSSSDDEGALASLQLEHGQSLTNKELRKQLKRDKALPRDSMGRATNLTHKVSRGLHYASSESRNRRAMDKFSPNQQRGEAQAQAHAQQQGRRGSMASILESGGLSRVNTSSSSARRTPTMDGGGGGGGGGGWNPTFSMTRASRRGSTTTATATPAGISTANTPEESDAGDPLSRAASPPVAEPQQGEDQLKRTTTLQSMASSTAESQSHLHAPRPWHFRQRHRWAKAHADEGAAVPGEVDGEGSSPRHEVEAQADAEAELQDVLTKLAAEQAPTQSGVRFEWDVLYENQRGMLFFGLPKFSARTLLQWDPAPWVDARGQNSPYSIVNAQLPDPSWGWVYPEWVIDMAGDVDEQGWQYSGNFGRNPFAALGHLRRGKPMAKGKEADMEMSQRWKERDDERRKKERQREDEGLEALKRSIKARGSKWTGRPDPGSFVRRRRWIRLRKRAALDTLTSSAQAAMAQQQQQHNQARGGDLTHGLKFPLHNEEMGADDDDSISLSSSSESDSEMDEEDTASSHDDSNSDHDAERDRERDYTGPYGKPSAFLPRRTAGHLQNGPDPLASRRSRSKAIRRHRKEFTGTLREFKTLLPTLLGCEANKGGRAEGMGMAMGTIDARNPFLSWAFIRRRLMDDDMSWKTTSLRQRERRHLQRHGGHHHQNHQDGEARRLPSAWSPASGAGVETRDFAASMTSAGRRYSESGDPSPLSWDLTRDALVEINFIRVKRVLRACKVDRQRLDLWRCWLGSPAPTAAPDERDHHHQQGGPTRSFSTTSTIRQPRRQATQLNAHPDANDVWDVLERRLDAVLYLFEYNASRATLLTLLLTTHDAAHPTHRYRGGVSGGGTRYGLPDREGHCVQVRAPRELDPLQGRRRAEGEGGEQAQMGRPREMDWVVGLAARLQFYSDVRAIADAIEVQRHGHGHGREENDAREHNHGPRRSSTVAVGDRASSSPSPSPSPSFGMRASTLSPPLYIPGAGSSGSNSSFNAAAAEGSDGSRQDSPSPQPQHQPTHRAPTPRKRPSHAATHSMDLGISPHPSFLHEERRGSTGGGGGKYASTLGPSSSFSLGNGHAKPQAHLGGGGGGGLTVPAASSASRSRSPLTRVWSTATTAASDGGEDDNSGSSVPKASPTSLTASCSQIEAGHEQEPTSRGIEALLAEQSRVLNGAKGAGAAGGKGSSGADLRRWEEDAEREEEQQQQDEGEGDEQGAFSDSPKEMSVEIGQP</sequence>
<reference evidence="2 3" key="1">
    <citation type="journal article" date="2018" name="Mol. Biol. Evol.">
        <title>Broad Genomic Sampling Reveals a Smut Pathogenic Ancestry of the Fungal Clade Ustilaginomycotina.</title>
        <authorList>
            <person name="Kijpornyongpan T."/>
            <person name="Mondo S.J."/>
            <person name="Barry K."/>
            <person name="Sandor L."/>
            <person name="Lee J."/>
            <person name="Lipzen A."/>
            <person name="Pangilinan J."/>
            <person name="LaButti K."/>
            <person name="Hainaut M."/>
            <person name="Henrissat B."/>
            <person name="Grigoriev I.V."/>
            <person name="Spatafora J.W."/>
            <person name="Aime M.C."/>
        </authorList>
    </citation>
    <scope>NUCLEOTIDE SEQUENCE [LARGE SCALE GENOMIC DNA]</scope>
    <source>
        <strain evidence="2 3">MCA 5214</strain>
    </source>
</reference>
<proteinExistence type="predicted"/>
<feature type="compositionally biased region" description="Basic and acidic residues" evidence="1">
    <location>
        <begin position="381"/>
        <end position="401"/>
    </location>
</feature>
<feature type="compositionally biased region" description="Basic residues" evidence="1">
    <location>
        <begin position="177"/>
        <end position="186"/>
    </location>
</feature>
<feature type="compositionally biased region" description="Basic residues" evidence="1">
    <location>
        <begin position="1069"/>
        <end position="1080"/>
    </location>
</feature>
<feature type="compositionally biased region" description="Basic and acidic residues" evidence="1">
    <location>
        <begin position="886"/>
        <end position="921"/>
    </location>
</feature>
<feature type="compositionally biased region" description="Acidic residues" evidence="1">
    <location>
        <begin position="1010"/>
        <end position="1019"/>
    </location>
</feature>
<dbReference type="OrthoDB" id="272077at2759"/>
<feature type="compositionally biased region" description="Basic and acidic residues" evidence="1">
    <location>
        <begin position="341"/>
        <end position="350"/>
    </location>
</feature>